<evidence type="ECO:0000313" key="2">
    <source>
        <dbReference type="EMBL" id="GAA2773753.1"/>
    </source>
</evidence>
<sequence>MTGKCWYDKDALSQTPSRPVTPADRRQATRQAAMLATDAGDLAMLLDMLGLNPAEGAQRRAA</sequence>
<dbReference type="EMBL" id="BAAAUX010000001">
    <property type="protein sequence ID" value="GAA2773753.1"/>
    <property type="molecule type" value="Genomic_DNA"/>
</dbReference>
<protein>
    <submittedName>
        <fullName evidence="2">Uncharacterized protein</fullName>
    </submittedName>
</protein>
<proteinExistence type="predicted"/>
<feature type="compositionally biased region" description="Basic and acidic residues" evidence="1">
    <location>
        <begin position="1"/>
        <end position="11"/>
    </location>
</feature>
<dbReference type="RefSeq" id="WP_344677371.1">
    <property type="nucleotide sequence ID" value="NZ_BAAAUX010000001.1"/>
</dbReference>
<dbReference type="Proteomes" id="UP001500979">
    <property type="component" value="Unassembled WGS sequence"/>
</dbReference>
<feature type="region of interest" description="Disordered" evidence="1">
    <location>
        <begin position="1"/>
        <end position="25"/>
    </location>
</feature>
<accession>A0ABN3V4M0</accession>
<comment type="caution">
    <text evidence="2">The sequence shown here is derived from an EMBL/GenBank/DDBJ whole genome shotgun (WGS) entry which is preliminary data.</text>
</comment>
<name>A0ABN3V4M0_9PSEU</name>
<reference evidence="2 3" key="1">
    <citation type="journal article" date="2019" name="Int. J. Syst. Evol. Microbiol.">
        <title>The Global Catalogue of Microorganisms (GCM) 10K type strain sequencing project: providing services to taxonomists for standard genome sequencing and annotation.</title>
        <authorList>
            <consortium name="The Broad Institute Genomics Platform"/>
            <consortium name="The Broad Institute Genome Sequencing Center for Infectious Disease"/>
            <person name="Wu L."/>
            <person name="Ma J."/>
        </authorList>
    </citation>
    <scope>NUCLEOTIDE SEQUENCE [LARGE SCALE GENOMIC DNA]</scope>
    <source>
        <strain evidence="2 3">JCM 9383</strain>
    </source>
</reference>
<keyword evidence="3" id="KW-1185">Reference proteome</keyword>
<evidence type="ECO:0000313" key="3">
    <source>
        <dbReference type="Proteomes" id="UP001500979"/>
    </source>
</evidence>
<organism evidence="2 3">
    <name type="scientific">Saccharopolyspora taberi</name>
    <dbReference type="NCBI Taxonomy" id="60895"/>
    <lineage>
        <taxon>Bacteria</taxon>
        <taxon>Bacillati</taxon>
        <taxon>Actinomycetota</taxon>
        <taxon>Actinomycetes</taxon>
        <taxon>Pseudonocardiales</taxon>
        <taxon>Pseudonocardiaceae</taxon>
        <taxon>Saccharopolyspora</taxon>
    </lineage>
</organism>
<evidence type="ECO:0000256" key="1">
    <source>
        <dbReference type="SAM" id="MobiDB-lite"/>
    </source>
</evidence>
<gene>
    <name evidence="2" type="ORF">GCM10010470_01890</name>
</gene>